<feature type="chain" id="PRO_5026206456" description="Secreted protein" evidence="1">
    <location>
        <begin position="24"/>
        <end position="289"/>
    </location>
</feature>
<sequence length="289" mass="32052">MRFYLFLSAVIVSAIPFAAQANAGSDRASWLQLVYERSSVSSDGGSNSSSSGQQSLIETVMRNTDDGVVLRYDLPRDEAGNTRTKFWYFPADVLERPDGSLELLDVDSVKSRIDQWLTQRNIPREACGHWTHGGGFPYRVDCDPDSILDQIEAFDLRMPRLEAGAEFSHPMASSPGILERLAAPRTGYFVVLSIDQQKARAEEAKNALILAQMLDEDLSREQAESDAAQTDFQGSIRMEFDLEPTGSVIKMSMRTNAVVTNPDGTRETKTSLVTVERHDVEAAKAQFGY</sequence>
<reference evidence="2 3" key="1">
    <citation type="submission" date="2019-12" db="EMBL/GenBank/DDBJ databases">
        <title>Genomic-based taxomic classification of the family Erythrobacteraceae.</title>
        <authorList>
            <person name="Xu L."/>
        </authorList>
    </citation>
    <scope>NUCLEOTIDE SEQUENCE [LARGE SCALE GENOMIC DNA]</scope>
    <source>
        <strain evidence="2 3">SW-109</strain>
    </source>
</reference>
<evidence type="ECO:0000313" key="2">
    <source>
        <dbReference type="EMBL" id="MXP46399.1"/>
    </source>
</evidence>
<accession>A0A6I4UWX9</accession>
<organism evidence="2 3">
    <name type="scientific">Pontixanthobacter luteolus</name>
    <dbReference type="NCBI Taxonomy" id="295089"/>
    <lineage>
        <taxon>Bacteria</taxon>
        <taxon>Pseudomonadati</taxon>
        <taxon>Pseudomonadota</taxon>
        <taxon>Alphaproteobacteria</taxon>
        <taxon>Sphingomonadales</taxon>
        <taxon>Erythrobacteraceae</taxon>
        <taxon>Pontixanthobacter</taxon>
    </lineage>
</organism>
<dbReference type="EMBL" id="WTYP01000001">
    <property type="protein sequence ID" value="MXP46399.1"/>
    <property type="molecule type" value="Genomic_DNA"/>
</dbReference>
<proteinExistence type="predicted"/>
<keyword evidence="1" id="KW-0732">Signal</keyword>
<feature type="signal peptide" evidence="1">
    <location>
        <begin position="1"/>
        <end position="23"/>
    </location>
</feature>
<evidence type="ECO:0008006" key="4">
    <source>
        <dbReference type="Google" id="ProtNLM"/>
    </source>
</evidence>
<dbReference type="Proteomes" id="UP000471435">
    <property type="component" value="Unassembled WGS sequence"/>
</dbReference>
<protein>
    <recommendedName>
        <fullName evidence="4">Secreted protein</fullName>
    </recommendedName>
</protein>
<name>A0A6I4UWX9_9SPHN</name>
<evidence type="ECO:0000313" key="3">
    <source>
        <dbReference type="Proteomes" id="UP000471435"/>
    </source>
</evidence>
<keyword evidence="3" id="KW-1185">Reference proteome</keyword>
<evidence type="ECO:0000256" key="1">
    <source>
        <dbReference type="SAM" id="SignalP"/>
    </source>
</evidence>
<dbReference type="RefSeq" id="WP_160729634.1">
    <property type="nucleotide sequence ID" value="NZ_WTYP01000001.1"/>
</dbReference>
<dbReference type="AlphaFoldDB" id="A0A6I4UWX9"/>
<gene>
    <name evidence="2" type="ORF">GRI43_03195</name>
</gene>
<comment type="caution">
    <text evidence="2">The sequence shown here is derived from an EMBL/GenBank/DDBJ whole genome shotgun (WGS) entry which is preliminary data.</text>
</comment>
<dbReference type="OrthoDB" id="7565484at2"/>